<dbReference type="InterPro" id="IPR005719">
    <property type="entry name" value="Dihydroorotate_DH_2"/>
</dbReference>
<dbReference type="EC" id="1.3.5.2" evidence="8"/>
<dbReference type="InterPro" id="IPR005720">
    <property type="entry name" value="Dihydroorotate_DH_cat"/>
</dbReference>
<dbReference type="Proteomes" id="UP000178873">
    <property type="component" value="Unassembled WGS sequence"/>
</dbReference>
<keyword evidence="4" id="KW-0288">FMN</keyword>
<keyword evidence="3" id="KW-0285">Flavoprotein</keyword>
<dbReference type="GO" id="GO:0005737">
    <property type="term" value="C:cytoplasm"/>
    <property type="evidence" value="ECO:0007669"/>
    <property type="project" value="InterPro"/>
</dbReference>
<feature type="domain" description="Dihydroorotate dehydrogenase catalytic" evidence="9">
    <location>
        <begin position="60"/>
        <end position="354"/>
    </location>
</feature>
<keyword evidence="6" id="KW-0560">Oxidoreductase</keyword>
<dbReference type="GO" id="GO:0006207">
    <property type="term" value="P:'de novo' pyrimidine nucleobase biosynthetic process"/>
    <property type="evidence" value="ECO:0007669"/>
    <property type="project" value="UniProtKB-UniRule"/>
</dbReference>
<evidence type="ECO:0000313" key="10">
    <source>
        <dbReference type="EMBL" id="OHA17709.1"/>
    </source>
</evidence>
<dbReference type="PANTHER" id="PTHR48109">
    <property type="entry name" value="DIHYDROOROTATE DEHYDROGENASE (QUINONE), MITOCHONDRIAL-RELATED"/>
    <property type="match status" value="1"/>
</dbReference>
<dbReference type="Pfam" id="PF01180">
    <property type="entry name" value="DHO_dh"/>
    <property type="match status" value="1"/>
</dbReference>
<dbReference type="NCBIfam" id="TIGR01036">
    <property type="entry name" value="pyrD_sub2"/>
    <property type="match status" value="1"/>
</dbReference>
<gene>
    <name evidence="10" type="ORF">A2664_03795</name>
</gene>
<dbReference type="SUPFAM" id="SSF51395">
    <property type="entry name" value="FMN-linked oxidoreductases"/>
    <property type="match status" value="1"/>
</dbReference>
<evidence type="ECO:0000256" key="4">
    <source>
        <dbReference type="ARBA" id="ARBA00022643"/>
    </source>
</evidence>
<protein>
    <recommendedName>
        <fullName evidence="8">Dihydroorotate dehydrogenase (quinone)</fullName>
        <ecNumber evidence="8">1.3.5.2</ecNumber>
    </recommendedName>
</protein>
<dbReference type="EMBL" id="MHRF01000013">
    <property type="protein sequence ID" value="OHA17709.1"/>
    <property type="molecule type" value="Genomic_DNA"/>
</dbReference>
<evidence type="ECO:0000256" key="3">
    <source>
        <dbReference type="ARBA" id="ARBA00022630"/>
    </source>
</evidence>
<reference evidence="10 11" key="1">
    <citation type="journal article" date="2016" name="Nat. Commun.">
        <title>Thousands of microbial genomes shed light on interconnected biogeochemical processes in an aquifer system.</title>
        <authorList>
            <person name="Anantharaman K."/>
            <person name="Brown C.T."/>
            <person name="Hug L.A."/>
            <person name="Sharon I."/>
            <person name="Castelle C.J."/>
            <person name="Probst A.J."/>
            <person name="Thomas B.C."/>
            <person name="Singh A."/>
            <person name="Wilkins M.J."/>
            <person name="Karaoz U."/>
            <person name="Brodie E.L."/>
            <person name="Williams K.H."/>
            <person name="Hubbard S.S."/>
            <person name="Banfield J.F."/>
        </authorList>
    </citation>
    <scope>NUCLEOTIDE SEQUENCE [LARGE SCALE GENOMIC DNA]</scope>
</reference>
<evidence type="ECO:0000256" key="1">
    <source>
        <dbReference type="ARBA" id="ARBA00001917"/>
    </source>
</evidence>
<dbReference type="STRING" id="1802301.A2664_03795"/>
<organism evidence="10 11">
    <name type="scientific">Candidatus Taylorbacteria bacterium RIFCSPHIGHO2_01_FULL_46_22b</name>
    <dbReference type="NCBI Taxonomy" id="1802301"/>
    <lineage>
        <taxon>Bacteria</taxon>
        <taxon>Candidatus Tayloriibacteriota</taxon>
    </lineage>
</organism>
<dbReference type="AlphaFoldDB" id="A0A1G2M3M5"/>
<dbReference type="CDD" id="cd04738">
    <property type="entry name" value="DHOD_2_like"/>
    <property type="match status" value="1"/>
</dbReference>
<dbReference type="InterPro" id="IPR013785">
    <property type="entry name" value="Aldolase_TIM"/>
</dbReference>
<evidence type="ECO:0000256" key="8">
    <source>
        <dbReference type="NCBIfam" id="TIGR01036"/>
    </source>
</evidence>
<dbReference type="Gene3D" id="3.20.20.70">
    <property type="entry name" value="Aldolase class I"/>
    <property type="match status" value="1"/>
</dbReference>
<dbReference type="InterPro" id="IPR050074">
    <property type="entry name" value="DHO_dehydrogenase"/>
</dbReference>
<comment type="pathway">
    <text evidence="2">Pyrimidine metabolism; UMP biosynthesis via de novo pathway.</text>
</comment>
<name>A0A1G2M3M5_9BACT</name>
<dbReference type="NCBIfam" id="NF003652">
    <property type="entry name" value="PRK05286.2-5"/>
    <property type="match status" value="1"/>
</dbReference>
<dbReference type="GO" id="GO:0009220">
    <property type="term" value="P:pyrimidine ribonucleotide biosynthetic process"/>
    <property type="evidence" value="ECO:0007669"/>
    <property type="project" value="UniProtKB-UniRule"/>
</dbReference>
<evidence type="ECO:0000256" key="7">
    <source>
        <dbReference type="ARBA" id="ARBA00023136"/>
    </source>
</evidence>
<proteinExistence type="predicted"/>
<dbReference type="PANTHER" id="PTHR48109:SF4">
    <property type="entry name" value="DIHYDROOROTATE DEHYDROGENASE (QUINONE), MITOCHONDRIAL"/>
    <property type="match status" value="1"/>
</dbReference>
<comment type="caution">
    <text evidence="10">The sequence shown here is derived from an EMBL/GenBank/DDBJ whole genome shotgun (WGS) entry which is preliminary data.</text>
</comment>
<dbReference type="GO" id="GO:0106430">
    <property type="term" value="F:dihydroorotate dehydrogenase (quinone) activity"/>
    <property type="evidence" value="ECO:0007669"/>
    <property type="project" value="UniProtKB-EC"/>
</dbReference>
<evidence type="ECO:0000256" key="6">
    <source>
        <dbReference type="ARBA" id="ARBA00023002"/>
    </source>
</evidence>
<comment type="cofactor">
    <cofactor evidence="1">
        <name>FMN</name>
        <dbReference type="ChEBI" id="CHEBI:58210"/>
    </cofactor>
</comment>
<evidence type="ECO:0000256" key="2">
    <source>
        <dbReference type="ARBA" id="ARBA00004725"/>
    </source>
</evidence>
<dbReference type="GO" id="GO:0005886">
    <property type="term" value="C:plasma membrane"/>
    <property type="evidence" value="ECO:0007669"/>
    <property type="project" value="TreeGrafter"/>
</dbReference>
<evidence type="ECO:0000259" key="9">
    <source>
        <dbReference type="Pfam" id="PF01180"/>
    </source>
</evidence>
<keyword evidence="7" id="KW-0472">Membrane</keyword>
<sequence length="371" mass="40936">MVNTFSSLLYRYIVRPILFRFDSEAVHRLMVRLGVLLGDFSLTRKLMSSLFVSQYPQLIESIADISFRSPVGLAAGFDYNAELMEVLPSLGFGFQTVGTITNLSYAGNTTPRLGRLVKSRSLLVNKGFKNDGISAVLGRLSNKRFRFPVGLSIGITNTANLKTLETGIADIVSTFRKAEQSNPPFSYYELNISCPNLNTSISFYAPEDFRELLMAVTGLRLSKPLFIKMPIDRTEIEFDQLIAVVLEFPVQGIIVGNLLHDRKDSAFVPAEINSAPRGNFSGIPTQKHSDHLIARAYKASKGRLTIIGCGGVFSAEDAYRKIRLGASLIQLITGLVFVGPQLVSEINRGLVRLLDRDTYNSISEAIGVDAR</sequence>
<evidence type="ECO:0000313" key="11">
    <source>
        <dbReference type="Proteomes" id="UP000178873"/>
    </source>
</evidence>
<accession>A0A1G2M3M5</accession>
<keyword evidence="5" id="KW-0665">Pyrimidine biosynthesis</keyword>
<evidence type="ECO:0000256" key="5">
    <source>
        <dbReference type="ARBA" id="ARBA00022975"/>
    </source>
</evidence>